<comment type="caution">
    <text evidence="2">The sequence shown here is derived from an EMBL/GenBank/DDBJ whole genome shotgun (WGS) entry which is preliminary data.</text>
</comment>
<evidence type="ECO:0000313" key="2">
    <source>
        <dbReference type="EMBL" id="MBB4136063.1"/>
    </source>
</evidence>
<dbReference type="InterPro" id="IPR029058">
    <property type="entry name" value="AB_hydrolase_fold"/>
</dbReference>
<name>A0A840F0P9_9ACTN</name>
<dbReference type="GO" id="GO:0016787">
    <property type="term" value="F:hydrolase activity"/>
    <property type="evidence" value="ECO:0007669"/>
    <property type="project" value="UniProtKB-KW"/>
</dbReference>
<protein>
    <submittedName>
        <fullName evidence="2">Alpha-beta hydrolase superfamily lysophospholipase</fullName>
    </submittedName>
</protein>
<dbReference type="AlphaFoldDB" id="A0A840F0P9"/>
<gene>
    <name evidence="2" type="ORF">BKA16_002615</name>
</gene>
<accession>A0A840F0P9</accession>
<dbReference type="SUPFAM" id="SSF53474">
    <property type="entry name" value="alpha/beta-Hydrolases"/>
    <property type="match status" value="1"/>
</dbReference>
<dbReference type="EMBL" id="JACIFP010000001">
    <property type="protein sequence ID" value="MBB4136063.1"/>
    <property type="molecule type" value="Genomic_DNA"/>
</dbReference>
<dbReference type="Proteomes" id="UP000551501">
    <property type="component" value="Unassembled WGS sequence"/>
</dbReference>
<dbReference type="InterPro" id="IPR022742">
    <property type="entry name" value="Hydrolase_4"/>
</dbReference>
<reference evidence="2 3" key="1">
    <citation type="submission" date="2020-08" db="EMBL/GenBank/DDBJ databases">
        <title>Sequencing the genomes of 1000 actinobacteria strains.</title>
        <authorList>
            <person name="Klenk H.-P."/>
        </authorList>
    </citation>
    <scope>NUCLEOTIDE SEQUENCE [LARGE SCALE GENOMIC DNA]</scope>
    <source>
        <strain evidence="2 3">DSM 45298</strain>
    </source>
</reference>
<dbReference type="Gene3D" id="3.40.50.1820">
    <property type="entry name" value="alpha/beta hydrolase"/>
    <property type="match status" value="1"/>
</dbReference>
<sequence length="332" mass="36698">MITDWRPDEFLTGYEVRTLPLSPDPDGEDPINAHLVRRPDAVDTPRGAVLYVHGFTDYFFQTELADFFHAQGYAFYALDLRKCGRSLSAHHQPHYTSDLAYYDEELNAALDIVTDEVSAAGGTPRVIVAAHSTGGLVTPLWLDRLRTDDPERHGHVIGLLLNSPWLDLQGEAVLRTTAATRLIDTVGSVRGKQAIPRTLSSAYGDSLHSDVHGEWTYDLVRKPLGGFPATFGWMSAVRAGHRRIHRGIDTGVPTLVLRSDKSAFRSEYEPAVDTADCVLDVRQIAQWSGCLGQRVLAVAVPDARHDVFLSIESVRAKAYGEVGSWMESEFGE</sequence>
<organism evidence="2 3">
    <name type="scientific">Gordonia humi</name>
    <dbReference type="NCBI Taxonomy" id="686429"/>
    <lineage>
        <taxon>Bacteria</taxon>
        <taxon>Bacillati</taxon>
        <taxon>Actinomycetota</taxon>
        <taxon>Actinomycetes</taxon>
        <taxon>Mycobacteriales</taxon>
        <taxon>Gordoniaceae</taxon>
        <taxon>Gordonia</taxon>
    </lineage>
</organism>
<dbReference type="RefSeq" id="WP_183371045.1">
    <property type="nucleotide sequence ID" value="NZ_BAABHL010000040.1"/>
</dbReference>
<dbReference type="Pfam" id="PF12146">
    <property type="entry name" value="Hydrolase_4"/>
    <property type="match status" value="1"/>
</dbReference>
<keyword evidence="3" id="KW-1185">Reference proteome</keyword>
<feature type="domain" description="Serine aminopeptidase S33" evidence="1">
    <location>
        <begin position="44"/>
        <end position="177"/>
    </location>
</feature>
<proteinExistence type="predicted"/>
<keyword evidence="2" id="KW-0378">Hydrolase</keyword>
<evidence type="ECO:0000313" key="3">
    <source>
        <dbReference type="Proteomes" id="UP000551501"/>
    </source>
</evidence>
<evidence type="ECO:0000259" key="1">
    <source>
        <dbReference type="Pfam" id="PF12146"/>
    </source>
</evidence>